<accession>A0A0P1LTG4</accession>
<reference evidence="5 6" key="1">
    <citation type="submission" date="2015-11" db="EMBL/GenBank/DDBJ databases">
        <authorList>
            <person name="Zhang Y."/>
            <person name="Guo Z."/>
        </authorList>
    </citation>
    <scope>NUCLEOTIDE SEQUENCE [LARGE SCALE GENOMIC DNA]</scope>
    <source>
        <strain evidence="5">JGI-4</strain>
    </source>
</reference>
<dbReference type="SMART" id="SM00028">
    <property type="entry name" value="TPR"/>
    <property type="match status" value="3"/>
</dbReference>
<accession>A0A0P1LC51</accession>
<name>A0A0P1LQ73_9BACT</name>
<accession>A0A0P1M6X5</accession>
<evidence type="ECO:0000256" key="2">
    <source>
        <dbReference type="ARBA" id="ARBA00022803"/>
    </source>
</evidence>
<dbReference type="Pfam" id="PF12895">
    <property type="entry name" value="ANAPC3"/>
    <property type="match status" value="1"/>
</dbReference>
<dbReference type="RefSeq" id="WP_075426753.1">
    <property type="nucleotide sequence ID" value="NZ_CZVI01000009.1"/>
</dbReference>
<accession>A0A0P1LQ73</accession>
<dbReference type="EMBL" id="FAOP01000006">
    <property type="protein sequence ID" value="CUU06603.1"/>
    <property type="molecule type" value="Genomic_DNA"/>
</dbReference>
<dbReference type="PROSITE" id="PS50005">
    <property type="entry name" value="TPR"/>
    <property type="match status" value="3"/>
</dbReference>
<keyword evidence="1" id="KW-0677">Repeat</keyword>
<accession>A0A0P1LDJ0</accession>
<evidence type="ECO:0000256" key="3">
    <source>
        <dbReference type="PROSITE-ProRule" id="PRU00339"/>
    </source>
</evidence>
<dbReference type="OrthoDB" id="9784971at2"/>
<feature type="repeat" description="TPR" evidence="3">
    <location>
        <begin position="38"/>
        <end position="71"/>
    </location>
</feature>
<dbReference type="PANTHER" id="PTHR44943:SF8">
    <property type="entry name" value="TPR REPEAT-CONTAINING PROTEIN MJ0263"/>
    <property type="match status" value="1"/>
</dbReference>
<evidence type="ECO:0000313" key="6">
    <source>
        <dbReference type="Proteomes" id="UP000182011"/>
    </source>
</evidence>
<dbReference type="PROSITE" id="PS50293">
    <property type="entry name" value="TPR_REGION"/>
    <property type="match status" value="2"/>
</dbReference>
<accession>A0A0P1LS83</accession>
<keyword evidence="2 3" id="KW-0802">TPR repeat</keyword>
<dbReference type="AlphaFoldDB" id="A0A0P1LQ73"/>
<proteinExistence type="predicted"/>
<dbReference type="SUPFAM" id="SSF48452">
    <property type="entry name" value="TPR-like"/>
    <property type="match status" value="1"/>
</dbReference>
<feature type="repeat" description="TPR" evidence="3">
    <location>
        <begin position="111"/>
        <end position="144"/>
    </location>
</feature>
<dbReference type="STRING" id="1633631.GCA_001442925_01545"/>
<dbReference type="Gene3D" id="1.25.40.10">
    <property type="entry name" value="Tetratricopeptide repeat domain"/>
    <property type="match status" value="1"/>
</dbReference>
<dbReference type="Proteomes" id="UP000182011">
    <property type="component" value="Unassembled WGS sequence"/>
</dbReference>
<gene>
    <name evidence="5" type="ORF">JGI4_01550</name>
    <name evidence="4" type="ORF">JGI8_00898</name>
</gene>
<accession>A0A0P1LSD7</accession>
<accession>A0A0P1M062</accession>
<keyword evidence="7" id="KW-1185">Reference proteome</keyword>
<dbReference type="InterPro" id="IPR019734">
    <property type="entry name" value="TPR_rpt"/>
</dbReference>
<organism evidence="5 6">
    <name type="scientific">Candidatus Kryptonium thompsonii</name>
    <dbReference type="NCBI Taxonomy" id="1633631"/>
    <lineage>
        <taxon>Bacteria</taxon>
        <taxon>Pseudomonadati</taxon>
        <taxon>Candidatus Kryptoniota</taxon>
        <taxon>Candidatus Kryptonium</taxon>
    </lineage>
</organism>
<dbReference type="PANTHER" id="PTHR44943">
    <property type="entry name" value="CELLULOSE SYNTHASE OPERON PROTEIN C"/>
    <property type="match status" value="1"/>
</dbReference>
<evidence type="ECO:0000256" key="1">
    <source>
        <dbReference type="ARBA" id="ARBA00022737"/>
    </source>
</evidence>
<accession>A0A0P1LS54</accession>
<evidence type="ECO:0000313" key="7">
    <source>
        <dbReference type="Proteomes" id="UP000182200"/>
    </source>
</evidence>
<sequence length="238" mass="28085">MLNKDYILGIIEKKLNTGDTQGAIKFIEALIKDNPNDLDALNLLAIAYRLKGDFNEAMRILKRSLKIDPNYPETRYHLGLLYYEQGDYLKAIGEFYKAIENYLPSERSWKSDAYTALGETFYKLGMIDDAIKSWKTALEIYPRNKRAKYYLNKVKAGKIKRVKKPILVFDFLRFSDMKIDEYLKQKGKNKFDSEREYKHVLNKIINAWNTNVSKVSDKLKRMTDKEKLNYFRSIKIKF</sequence>
<accession>A0A0S4N6T8</accession>
<dbReference type="Pfam" id="PF00515">
    <property type="entry name" value="TPR_1"/>
    <property type="match status" value="1"/>
</dbReference>
<dbReference type="EMBL" id="CZVI01000009">
    <property type="protein sequence ID" value="CUS85407.1"/>
    <property type="molecule type" value="Genomic_DNA"/>
</dbReference>
<evidence type="ECO:0000313" key="4">
    <source>
        <dbReference type="EMBL" id="CUS85407.1"/>
    </source>
</evidence>
<dbReference type="InterPro" id="IPR051685">
    <property type="entry name" value="Ycf3/AcsC/BcsC/TPR_MFPF"/>
</dbReference>
<feature type="repeat" description="TPR" evidence="3">
    <location>
        <begin position="72"/>
        <end position="105"/>
    </location>
</feature>
<dbReference type="Proteomes" id="UP000182200">
    <property type="component" value="Unassembled WGS sequence"/>
</dbReference>
<evidence type="ECO:0000313" key="5">
    <source>
        <dbReference type="EMBL" id="CUU06603.1"/>
    </source>
</evidence>
<reference evidence="4 7" key="2">
    <citation type="submission" date="2015-11" db="EMBL/GenBank/DDBJ databases">
        <authorList>
            <person name="Varghese N."/>
        </authorList>
    </citation>
    <scope>NUCLEOTIDE SEQUENCE [LARGE SCALE GENOMIC DNA]</scope>
    <source>
        <strain evidence="4 7">JGI-8</strain>
    </source>
</reference>
<dbReference type="InterPro" id="IPR011990">
    <property type="entry name" value="TPR-like_helical_dom_sf"/>
</dbReference>
<protein>
    <submittedName>
        <fullName evidence="5">Tetratricopeptide repeat-containing protein</fullName>
    </submittedName>
</protein>